<dbReference type="Proteomes" id="UP000179242">
    <property type="component" value="Unassembled WGS sequence"/>
</dbReference>
<evidence type="ECO:0000256" key="7">
    <source>
        <dbReference type="PROSITE-ProRule" id="PRU01091"/>
    </source>
</evidence>
<dbReference type="GO" id="GO:0000156">
    <property type="term" value="F:phosphorelay response regulator activity"/>
    <property type="evidence" value="ECO:0007669"/>
    <property type="project" value="TreeGrafter"/>
</dbReference>
<comment type="caution">
    <text evidence="10">The sequence shown here is derived from an EMBL/GenBank/DDBJ whole genome shotgun (WGS) entry which is preliminary data.</text>
</comment>
<organism evidence="10 11">
    <name type="scientific">candidate division WOR-1 bacterium RIFOXYC2_FULL_46_14</name>
    <dbReference type="NCBI Taxonomy" id="1802587"/>
    <lineage>
        <taxon>Bacteria</taxon>
        <taxon>Bacillati</taxon>
        <taxon>Saganbacteria</taxon>
    </lineage>
</organism>
<evidence type="ECO:0000259" key="8">
    <source>
        <dbReference type="PROSITE" id="PS50110"/>
    </source>
</evidence>
<dbReference type="PANTHER" id="PTHR48111:SF40">
    <property type="entry name" value="PHOSPHATE REGULON TRANSCRIPTIONAL REGULATORY PROTEIN PHOB"/>
    <property type="match status" value="1"/>
</dbReference>
<feature type="modified residue" description="4-aspartylphosphate" evidence="6">
    <location>
        <position position="51"/>
    </location>
</feature>
<evidence type="ECO:0000259" key="9">
    <source>
        <dbReference type="PROSITE" id="PS51755"/>
    </source>
</evidence>
<dbReference type="InterPro" id="IPR039420">
    <property type="entry name" value="WalR-like"/>
</dbReference>
<dbReference type="GO" id="GO:0005829">
    <property type="term" value="C:cytosol"/>
    <property type="evidence" value="ECO:0007669"/>
    <property type="project" value="TreeGrafter"/>
</dbReference>
<dbReference type="FunFam" id="1.10.10.10:FF:000018">
    <property type="entry name" value="DNA-binding response regulator ResD"/>
    <property type="match status" value="1"/>
</dbReference>
<protein>
    <submittedName>
        <fullName evidence="10">DNA-binding response regulator</fullName>
    </submittedName>
</protein>
<gene>
    <name evidence="10" type="ORF">A2438_05675</name>
</gene>
<evidence type="ECO:0000256" key="4">
    <source>
        <dbReference type="ARBA" id="ARBA00023125"/>
    </source>
</evidence>
<dbReference type="EMBL" id="MEUJ01000005">
    <property type="protein sequence ID" value="OGC39981.1"/>
    <property type="molecule type" value="Genomic_DNA"/>
</dbReference>
<evidence type="ECO:0000256" key="2">
    <source>
        <dbReference type="ARBA" id="ARBA00023012"/>
    </source>
</evidence>
<dbReference type="InterPro" id="IPR036388">
    <property type="entry name" value="WH-like_DNA-bd_sf"/>
</dbReference>
<dbReference type="Gene3D" id="6.10.250.690">
    <property type="match status" value="1"/>
</dbReference>
<evidence type="ECO:0000313" key="11">
    <source>
        <dbReference type="Proteomes" id="UP000179242"/>
    </source>
</evidence>
<sequence>MKILIIEDEKDIVQALEYNLKKEGFEVSKAYDGLQGSKLIASLLPDIILLDLMLPGIDGLEILRRAKKEPKTENIPVIILTAKSQEADRVVGLELGADDYITKPFSVRELIARVKTVLKRYGVKSEPMSPTLKFGTLEINSDNHEVKAGGKPVELTAKEFSLLHYLASNKGKVVGRERLLDAVWGIDVAIETRTVDVHIRRLREKLGKAGKHIKTLRGVGYRFIENV</sequence>
<dbReference type="SUPFAM" id="SSF52172">
    <property type="entry name" value="CheY-like"/>
    <property type="match status" value="1"/>
</dbReference>
<evidence type="ECO:0000256" key="5">
    <source>
        <dbReference type="ARBA" id="ARBA00023163"/>
    </source>
</evidence>
<keyword evidence="1 6" id="KW-0597">Phosphoprotein</keyword>
<keyword evidence="5" id="KW-0804">Transcription</keyword>
<feature type="DNA-binding region" description="OmpR/PhoB-type" evidence="7">
    <location>
        <begin position="129"/>
        <end position="225"/>
    </location>
</feature>
<dbReference type="InterPro" id="IPR016032">
    <property type="entry name" value="Sig_transdc_resp-reg_C-effctor"/>
</dbReference>
<name>A0A1F4U501_UNCSA</name>
<dbReference type="GO" id="GO:0006355">
    <property type="term" value="P:regulation of DNA-templated transcription"/>
    <property type="evidence" value="ECO:0007669"/>
    <property type="project" value="InterPro"/>
</dbReference>
<dbReference type="GO" id="GO:0032993">
    <property type="term" value="C:protein-DNA complex"/>
    <property type="evidence" value="ECO:0007669"/>
    <property type="project" value="TreeGrafter"/>
</dbReference>
<evidence type="ECO:0000256" key="3">
    <source>
        <dbReference type="ARBA" id="ARBA00023015"/>
    </source>
</evidence>
<dbReference type="GO" id="GO:0000976">
    <property type="term" value="F:transcription cis-regulatory region binding"/>
    <property type="evidence" value="ECO:0007669"/>
    <property type="project" value="TreeGrafter"/>
</dbReference>
<dbReference type="Gene3D" id="3.40.50.2300">
    <property type="match status" value="1"/>
</dbReference>
<dbReference type="SMART" id="SM00448">
    <property type="entry name" value="REC"/>
    <property type="match status" value="1"/>
</dbReference>
<dbReference type="SUPFAM" id="SSF46894">
    <property type="entry name" value="C-terminal effector domain of the bipartite response regulators"/>
    <property type="match status" value="1"/>
</dbReference>
<reference evidence="10 11" key="1">
    <citation type="journal article" date="2016" name="Nat. Commun.">
        <title>Thousands of microbial genomes shed light on interconnected biogeochemical processes in an aquifer system.</title>
        <authorList>
            <person name="Anantharaman K."/>
            <person name="Brown C.T."/>
            <person name="Hug L.A."/>
            <person name="Sharon I."/>
            <person name="Castelle C.J."/>
            <person name="Probst A.J."/>
            <person name="Thomas B.C."/>
            <person name="Singh A."/>
            <person name="Wilkins M.J."/>
            <person name="Karaoz U."/>
            <person name="Brodie E.L."/>
            <person name="Williams K.H."/>
            <person name="Hubbard S.S."/>
            <person name="Banfield J.F."/>
        </authorList>
    </citation>
    <scope>NUCLEOTIDE SEQUENCE [LARGE SCALE GENOMIC DNA]</scope>
</reference>
<dbReference type="FunFam" id="3.40.50.2300:FF:000001">
    <property type="entry name" value="DNA-binding response regulator PhoB"/>
    <property type="match status" value="1"/>
</dbReference>
<dbReference type="CDD" id="cd00383">
    <property type="entry name" value="trans_reg_C"/>
    <property type="match status" value="1"/>
</dbReference>
<keyword evidence="3" id="KW-0805">Transcription regulation</keyword>
<evidence type="ECO:0000256" key="6">
    <source>
        <dbReference type="PROSITE-ProRule" id="PRU00169"/>
    </source>
</evidence>
<evidence type="ECO:0000256" key="1">
    <source>
        <dbReference type="ARBA" id="ARBA00022553"/>
    </source>
</evidence>
<dbReference type="Gene3D" id="1.10.10.10">
    <property type="entry name" value="Winged helix-like DNA-binding domain superfamily/Winged helix DNA-binding domain"/>
    <property type="match status" value="1"/>
</dbReference>
<dbReference type="PROSITE" id="PS51755">
    <property type="entry name" value="OMPR_PHOB"/>
    <property type="match status" value="1"/>
</dbReference>
<dbReference type="AlphaFoldDB" id="A0A1F4U501"/>
<keyword evidence="4 7" id="KW-0238">DNA-binding</keyword>
<dbReference type="Pfam" id="PF00072">
    <property type="entry name" value="Response_reg"/>
    <property type="match status" value="1"/>
</dbReference>
<feature type="domain" description="Response regulatory" evidence="8">
    <location>
        <begin position="2"/>
        <end position="118"/>
    </location>
</feature>
<evidence type="ECO:0000313" key="10">
    <source>
        <dbReference type="EMBL" id="OGC39981.1"/>
    </source>
</evidence>
<feature type="domain" description="OmpR/PhoB-type" evidence="9">
    <location>
        <begin position="129"/>
        <end position="225"/>
    </location>
</feature>
<accession>A0A1F4U501</accession>
<dbReference type="InterPro" id="IPR001789">
    <property type="entry name" value="Sig_transdc_resp-reg_receiver"/>
</dbReference>
<proteinExistence type="predicted"/>
<dbReference type="PROSITE" id="PS50110">
    <property type="entry name" value="RESPONSE_REGULATORY"/>
    <property type="match status" value="1"/>
</dbReference>
<dbReference type="Pfam" id="PF00486">
    <property type="entry name" value="Trans_reg_C"/>
    <property type="match status" value="1"/>
</dbReference>
<dbReference type="PANTHER" id="PTHR48111">
    <property type="entry name" value="REGULATOR OF RPOS"/>
    <property type="match status" value="1"/>
</dbReference>
<dbReference type="InterPro" id="IPR011006">
    <property type="entry name" value="CheY-like_superfamily"/>
</dbReference>
<dbReference type="InterPro" id="IPR001867">
    <property type="entry name" value="OmpR/PhoB-type_DNA-bd"/>
</dbReference>
<keyword evidence="2" id="KW-0902">Two-component regulatory system</keyword>
<dbReference type="SMART" id="SM00862">
    <property type="entry name" value="Trans_reg_C"/>
    <property type="match status" value="1"/>
</dbReference>